<evidence type="ECO:0000313" key="3">
    <source>
        <dbReference type="Proteomes" id="UP000321150"/>
    </source>
</evidence>
<dbReference type="AlphaFoldDB" id="A0A511YCV9"/>
<protein>
    <recommendedName>
        <fullName evidence="4">DUF1761 domain-containing protein</fullName>
    </recommendedName>
</protein>
<keyword evidence="1" id="KW-0472">Membrane</keyword>
<dbReference type="InterPro" id="IPR013879">
    <property type="entry name" value="DUF1761"/>
</dbReference>
<evidence type="ECO:0000256" key="1">
    <source>
        <dbReference type="SAM" id="Phobius"/>
    </source>
</evidence>
<feature type="transmembrane region" description="Helical" evidence="1">
    <location>
        <begin position="30"/>
        <end position="50"/>
    </location>
</feature>
<comment type="caution">
    <text evidence="2">The sequence shown here is derived from an EMBL/GenBank/DDBJ whole genome shotgun (WGS) entry which is preliminary data.</text>
</comment>
<feature type="transmembrane region" description="Helical" evidence="1">
    <location>
        <begin position="135"/>
        <end position="157"/>
    </location>
</feature>
<name>A0A511YCV9_9FLAO</name>
<proteinExistence type="predicted"/>
<reference evidence="2 3" key="1">
    <citation type="submission" date="2019-07" db="EMBL/GenBank/DDBJ databases">
        <title>Whole genome shotgun sequence of Chryseobacterium lathyri NBRC 105250.</title>
        <authorList>
            <person name="Hosoyama A."/>
            <person name="Uohara A."/>
            <person name="Ohji S."/>
            <person name="Ichikawa N."/>
        </authorList>
    </citation>
    <scope>NUCLEOTIDE SEQUENCE [LARGE SCALE GENOMIC DNA]</scope>
    <source>
        <strain evidence="2 3">NBRC 105250</strain>
    </source>
</reference>
<gene>
    <name evidence="2" type="ORF">CLA01_30810</name>
</gene>
<sequence>MNYNLRKVYFILYFNVDLIYLLKCNIMMEINLLAIAVAALVPLIMGFIWYHPKMFGTVWMQESGLTEEKMKGSNMGFIFVFSFILSFLIAFFLQMITIHQLGALGMVGGDEMNAKPSFFAFMKDYGMAYRSFGHGALHCFIAGVFLIFPITAINAMFERKSWKYTFINTAYWTITITIMGGIVCGWYLPDGFNWVTQK</sequence>
<keyword evidence="1" id="KW-0812">Transmembrane</keyword>
<dbReference type="Pfam" id="PF08570">
    <property type="entry name" value="DUF1761"/>
    <property type="match status" value="1"/>
</dbReference>
<keyword evidence="1" id="KW-1133">Transmembrane helix</keyword>
<feature type="transmembrane region" description="Helical" evidence="1">
    <location>
        <begin position="169"/>
        <end position="188"/>
    </location>
</feature>
<evidence type="ECO:0008006" key="4">
    <source>
        <dbReference type="Google" id="ProtNLM"/>
    </source>
</evidence>
<accession>A0A511YCV9</accession>
<dbReference type="EMBL" id="BJYI01000011">
    <property type="protein sequence ID" value="GEN73009.1"/>
    <property type="molecule type" value="Genomic_DNA"/>
</dbReference>
<feature type="transmembrane region" description="Helical" evidence="1">
    <location>
        <begin position="77"/>
        <end position="96"/>
    </location>
</feature>
<evidence type="ECO:0000313" key="2">
    <source>
        <dbReference type="EMBL" id="GEN73009.1"/>
    </source>
</evidence>
<organism evidence="2 3">
    <name type="scientific">Chryseobacterium lathyri</name>
    <dbReference type="NCBI Taxonomy" id="395933"/>
    <lineage>
        <taxon>Bacteria</taxon>
        <taxon>Pseudomonadati</taxon>
        <taxon>Bacteroidota</taxon>
        <taxon>Flavobacteriia</taxon>
        <taxon>Flavobacteriales</taxon>
        <taxon>Weeksellaceae</taxon>
        <taxon>Chryseobacterium group</taxon>
        <taxon>Chryseobacterium</taxon>
    </lineage>
</organism>
<dbReference type="Proteomes" id="UP000321150">
    <property type="component" value="Unassembled WGS sequence"/>
</dbReference>